<dbReference type="InterPro" id="IPR012903">
    <property type="entry name" value="Nif11"/>
</dbReference>
<reference evidence="2" key="1">
    <citation type="submission" date="2018-12" db="EMBL/GenBank/DDBJ databases">
        <authorList>
            <person name="Will S."/>
            <person name="Neumann-Schaal M."/>
            <person name="Henke P."/>
        </authorList>
    </citation>
    <scope>NUCLEOTIDE SEQUENCE</scope>
    <source>
        <strain evidence="2">PCC 7102</strain>
    </source>
</reference>
<accession>A0A433VQD2</accession>
<protein>
    <recommendedName>
        <fullName evidence="1">Nif11 domain-containing protein</fullName>
    </recommendedName>
</protein>
<evidence type="ECO:0000313" key="3">
    <source>
        <dbReference type="Proteomes" id="UP000271624"/>
    </source>
</evidence>
<dbReference type="AlphaFoldDB" id="A0A433VQD2"/>
<dbReference type="OrthoDB" id="468284at2"/>
<proteinExistence type="predicted"/>
<keyword evidence="3" id="KW-1185">Reference proteome</keyword>
<dbReference type="Proteomes" id="UP000271624">
    <property type="component" value="Unassembled WGS sequence"/>
</dbReference>
<feature type="domain" description="Nif11" evidence="1">
    <location>
        <begin position="54"/>
        <end position="101"/>
    </location>
</feature>
<name>A0A433VQD2_9CYAN</name>
<sequence>MTKQSLTEFSRLLQNDLNLQKELSAIIDEETFFHRVVSLGAEHGYNFTAEDIGKDSVVEFALMVKRDSNLQEQLKAAGDEKAFYELAVTLGAEHGFTFTDEVLKQRMARSKRQKAAAGRGENTLMWNDLGEQALMSVAGGGDILPHCNSQFMCCTSSGELLGELLVQ</sequence>
<dbReference type="Pfam" id="PF07862">
    <property type="entry name" value="Nif11"/>
    <property type="match status" value="2"/>
</dbReference>
<gene>
    <name evidence="2" type="ORF">DSM106972_014670</name>
</gene>
<feature type="domain" description="Nif11" evidence="1">
    <location>
        <begin position="1"/>
        <end position="51"/>
    </location>
</feature>
<comment type="caution">
    <text evidence="2">The sequence shown here is derived from an EMBL/GenBank/DDBJ whole genome shotgun (WGS) entry which is preliminary data.</text>
</comment>
<evidence type="ECO:0000313" key="2">
    <source>
        <dbReference type="EMBL" id="RUT08299.1"/>
    </source>
</evidence>
<dbReference type="EMBL" id="RSCL01000003">
    <property type="protein sequence ID" value="RUT08299.1"/>
    <property type="molecule type" value="Genomic_DNA"/>
</dbReference>
<dbReference type="RefSeq" id="WP_127080121.1">
    <property type="nucleotide sequence ID" value="NZ_RSCL01000003.1"/>
</dbReference>
<organism evidence="2 3">
    <name type="scientific">Dulcicalothrix desertica PCC 7102</name>
    <dbReference type="NCBI Taxonomy" id="232991"/>
    <lineage>
        <taxon>Bacteria</taxon>
        <taxon>Bacillati</taxon>
        <taxon>Cyanobacteriota</taxon>
        <taxon>Cyanophyceae</taxon>
        <taxon>Nostocales</taxon>
        <taxon>Calotrichaceae</taxon>
        <taxon>Dulcicalothrix</taxon>
    </lineage>
</organism>
<reference evidence="2" key="2">
    <citation type="journal article" date="2019" name="Genome Biol. Evol.">
        <title>Day and night: Metabolic profiles and evolutionary relationships of six axenic non-marine cyanobacteria.</title>
        <authorList>
            <person name="Will S.E."/>
            <person name="Henke P."/>
            <person name="Boedeker C."/>
            <person name="Huang S."/>
            <person name="Brinkmann H."/>
            <person name="Rohde M."/>
            <person name="Jarek M."/>
            <person name="Friedl T."/>
            <person name="Seufert S."/>
            <person name="Schumacher M."/>
            <person name="Overmann J."/>
            <person name="Neumann-Schaal M."/>
            <person name="Petersen J."/>
        </authorList>
    </citation>
    <scope>NUCLEOTIDE SEQUENCE [LARGE SCALE GENOMIC DNA]</scope>
    <source>
        <strain evidence="2">PCC 7102</strain>
    </source>
</reference>
<evidence type="ECO:0000259" key="1">
    <source>
        <dbReference type="Pfam" id="PF07862"/>
    </source>
</evidence>